<keyword evidence="6" id="KW-0805">Transcription regulation</keyword>
<evidence type="ECO:0000256" key="10">
    <source>
        <dbReference type="ARBA" id="ARBA00030803"/>
    </source>
</evidence>
<dbReference type="InterPro" id="IPR018764">
    <property type="entry name" value="RskA_C"/>
</dbReference>
<dbReference type="AlphaFoldDB" id="A0A919UK31"/>
<dbReference type="GO" id="GO:0016989">
    <property type="term" value="F:sigma factor antagonist activity"/>
    <property type="evidence" value="ECO:0007669"/>
    <property type="project" value="TreeGrafter"/>
</dbReference>
<keyword evidence="8" id="KW-0804">Transcription</keyword>
<evidence type="ECO:0000256" key="2">
    <source>
        <dbReference type="ARBA" id="ARBA00004236"/>
    </source>
</evidence>
<protein>
    <recommendedName>
        <fullName evidence="10">Regulator of SigK</fullName>
    </recommendedName>
    <alternativeName>
        <fullName evidence="9">Sigma-K anti-sigma factor RskA</fullName>
    </alternativeName>
</protein>
<comment type="caution">
    <text evidence="15">The sequence shown here is derived from an EMBL/GenBank/DDBJ whole genome shotgun (WGS) entry which is preliminary data.</text>
</comment>
<dbReference type="PANTHER" id="PTHR37461:SF1">
    <property type="entry name" value="ANTI-SIGMA-K FACTOR RSKA"/>
    <property type="match status" value="1"/>
</dbReference>
<dbReference type="InterPro" id="IPR051474">
    <property type="entry name" value="Anti-sigma-K/W_factor"/>
</dbReference>
<keyword evidence="16" id="KW-1185">Reference proteome</keyword>
<feature type="domain" description="Putative zinc-finger" evidence="14">
    <location>
        <begin position="5"/>
        <end position="36"/>
    </location>
</feature>
<dbReference type="Proteomes" id="UP000652354">
    <property type="component" value="Unassembled WGS sequence"/>
</dbReference>
<dbReference type="Pfam" id="PF13490">
    <property type="entry name" value="zf-HC2"/>
    <property type="match status" value="1"/>
</dbReference>
<feature type="compositionally biased region" description="Basic and acidic residues" evidence="11">
    <location>
        <begin position="113"/>
        <end position="122"/>
    </location>
</feature>
<evidence type="ECO:0000256" key="1">
    <source>
        <dbReference type="ARBA" id="ARBA00004167"/>
    </source>
</evidence>
<evidence type="ECO:0000259" key="13">
    <source>
        <dbReference type="Pfam" id="PF10099"/>
    </source>
</evidence>
<evidence type="ECO:0000256" key="9">
    <source>
        <dbReference type="ARBA" id="ARBA00029829"/>
    </source>
</evidence>
<comment type="subcellular location">
    <subcellularLocation>
        <location evidence="2">Cell membrane</location>
    </subcellularLocation>
    <subcellularLocation>
        <location evidence="1">Membrane</location>
        <topology evidence="1">Single-pass membrane protein</topology>
    </subcellularLocation>
</comment>
<dbReference type="InterPro" id="IPR027383">
    <property type="entry name" value="Znf_put"/>
</dbReference>
<dbReference type="Gene3D" id="1.10.10.1320">
    <property type="entry name" value="Anti-sigma factor, zinc-finger domain"/>
    <property type="match status" value="1"/>
</dbReference>
<dbReference type="EMBL" id="BONR01000001">
    <property type="protein sequence ID" value="GIG53308.1"/>
    <property type="molecule type" value="Genomic_DNA"/>
</dbReference>
<dbReference type="GO" id="GO:0006417">
    <property type="term" value="P:regulation of translation"/>
    <property type="evidence" value="ECO:0007669"/>
    <property type="project" value="TreeGrafter"/>
</dbReference>
<evidence type="ECO:0000256" key="7">
    <source>
        <dbReference type="ARBA" id="ARBA00023136"/>
    </source>
</evidence>
<accession>A0A919UK31</accession>
<evidence type="ECO:0000256" key="8">
    <source>
        <dbReference type="ARBA" id="ARBA00023163"/>
    </source>
</evidence>
<feature type="region of interest" description="Disordered" evidence="11">
    <location>
        <begin position="72"/>
        <end position="124"/>
    </location>
</feature>
<proteinExistence type="predicted"/>
<evidence type="ECO:0000259" key="14">
    <source>
        <dbReference type="Pfam" id="PF13490"/>
    </source>
</evidence>
<dbReference type="Pfam" id="PF10099">
    <property type="entry name" value="RskA_C"/>
    <property type="match status" value="1"/>
</dbReference>
<keyword evidence="4 12" id="KW-0812">Transmembrane</keyword>
<name>A0A919UK31_9MICO</name>
<evidence type="ECO:0000256" key="6">
    <source>
        <dbReference type="ARBA" id="ARBA00023015"/>
    </source>
</evidence>
<feature type="transmembrane region" description="Helical" evidence="12">
    <location>
        <begin position="131"/>
        <end position="155"/>
    </location>
</feature>
<dbReference type="InterPro" id="IPR041916">
    <property type="entry name" value="Anti_sigma_zinc_sf"/>
</dbReference>
<dbReference type="RefSeq" id="WP_203652791.1">
    <property type="nucleotide sequence ID" value="NZ_BONR01000001.1"/>
</dbReference>
<dbReference type="PANTHER" id="PTHR37461">
    <property type="entry name" value="ANTI-SIGMA-K FACTOR RSKA"/>
    <property type="match status" value="1"/>
</dbReference>
<evidence type="ECO:0000313" key="16">
    <source>
        <dbReference type="Proteomes" id="UP000652354"/>
    </source>
</evidence>
<reference evidence="15" key="1">
    <citation type="submission" date="2021-01" db="EMBL/GenBank/DDBJ databases">
        <title>Whole genome shotgun sequence of Demequina activiva NBRC 110675.</title>
        <authorList>
            <person name="Komaki H."/>
            <person name="Tamura T."/>
        </authorList>
    </citation>
    <scope>NUCLEOTIDE SEQUENCE</scope>
    <source>
        <strain evidence="15">NBRC 110675</strain>
    </source>
</reference>
<evidence type="ECO:0000256" key="11">
    <source>
        <dbReference type="SAM" id="MobiDB-lite"/>
    </source>
</evidence>
<dbReference type="GO" id="GO:0005886">
    <property type="term" value="C:plasma membrane"/>
    <property type="evidence" value="ECO:0007669"/>
    <property type="project" value="UniProtKB-SubCell"/>
</dbReference>
<organism evidence="15 16">
    <name type="scientific">Demequina activiva</name>
    <dbReference type="NCBI Taxonomy" id="1582364"/>
    <lineage>
        <taxon>Bacteria</taxon>
        <taxon>Bacillati</taxon>
        <taxon>Actinomycetota</taxon>
        <taxon>Actinomycetes</taxon>
        <taxon>Micrococcales</taxon>
        <taxon>Demequinaceae</taxon>
        <taxon>Demequina</taxon>
    </lineage>
</organism>
<feature type="domain" description="Anti-sigma K factor RskA C-terminal" evidence="13">
    <location>
        <begin position="135"/>
        <end position="271"/>
    </location>
</feature>
<sequence>MTDSIHSLVPAYAVDALEPDERAMVERHLRECTDCREDLAAFRAATAALADAEAAAPPLSLRSRVMAEVARTSQLTPDAAEAPSTDPIRVAATFDSPGGAGHEEGSSAAAAAHARDDDLAGRRDRRGVRRWMPALAGAAATVAVAAVGLGMAGAFSADDAATEVALEKDVMMVTSAPDATSMDVDLGNGHLVKSDRMDAFVLMGAAAPMPDKGTEYQLWLIMEDGSKVAGPTFMPEDDGEYMTVMHGDMDGVVAVAVTCEPPGGSDEPTTEAVSEVIL</sequence>
<keyword evidence="5 12" id="KW-1133">Transmembrane helix</keyword>
<gene>
    <name evidence="15" type="ORF">Dac01nite_00600</name>
</gene>
<keyword evidence="7 12" id="KW-0472">Membrane</keyword>
<evidence type="ECO:0000256" key="12">
    <source>
        <dbReference type="SAM" id="Phobius"/>
    </source>
</evidence>
<keyword evidence="3" id="KW-1003">Cell membrane</keyword>
<evidence type="ECO:0000256" key="3">
    <source>
        <dbReference type="ARBA" id="ARBA00022475"/>
    </source>
</evidence>
<evidence type="ECO:0000256" key="4">
    <source>
        <dbReference type="ARBA" id="ARBA00022692"/>
    </source>
</evidence>
<evidence type="ECO:0000313" key="15">
    <source>
        <dbReference type="EMBL" id="GIG53308.1"/>
    </source>
</evidence>
<evidence type="ECO:0000256" key="5">
    <source>
        <dbReference type="ARBA" id="ARBA00022989"/>
    </source>
</evidence>